<feature type="transmembrane region" description="Helical" evidence="1">
    <location>
        <begin position="119"/>
        <end position="138"/>
    </location>
</feature>
<sequence length="173" mass="18711">MSYIVKAIIPIIILLIIAYGMAKKVKVYECFVEGAKDGVSICIKIFPYLLAMMVAIAVFRESKALDCLINILRPVSNLIGLPGELVPLVLIKPLSGSGALGVFADILKQFGPDSNVGKMASIIMGSTETIFYTITVYFGAVGIKKIRHTLWAAIFADMVAIIMAILVTNMILV</sequence>
<comment type="caution">
    <text evidence="3">The sequence shown here is derived from an EMBL/GenBank/DDBJ whole genome shotgun (WGS) entry which is preliminary data.</text>
</comment>
<feature type="transmembrane region" description="Helical" evidence="1">
    <location>
        <begin position="71"/>
        <end position="91"/>
    </location>
</feature>
<evidence type="ECO:0000256" key="1">
    <source>
        <dbReference type="SAM" id="Phobius"/>
    </source>
</evidence>
<keyword evidence="1" id="KW-0472">Membrane</keyword>
<evidence type="ECO:0000313" key="3">
    <source>
        <dbReference type="EMBL" id="NFA60600.1"/>
    </source>
</evidence>
<feature type="domain" description="Nucleoside transporter/FeoB GTPase Gate" evidence="2">
    <location>
        <begin position="43"/>
        <end position="144"/>
    </location>
</feature>
<dbReference type="InterPro" id="IPR052549">
    <property type="entry name" value="SpmB"/>
</dbReference>
<reference evidence="3 4" key="1">
    <citation type="submission" date="2019-02" db="EMBL/GenBank/DDBJ databases">
        <title>Genome sequencing of Clostridium botulinum clinical isolates.</title>
        <authorList>
            <person name="Brunt J."/>
            <person name="Van Vliet A.H.M."/>
            <person name="Stringer S.C."/>
            <person name="Grant K.A."/>
            <person name="Carter A.C."/>
            <person name="Peck M.W."/>
        </authorList>
    </citation>
    <scope>NUCLEOTIDE SEQUENCE [LARGE SCALE GENOMIC DNA]</scope>
    <source>
        <strain evidence="3 4">R1125/03</strain>
    </source>
</reference>
<keyword evidence="1" id="KW-0812">Transmembrane</keyword>
<gene>
    <name evidence="3" type="ORF">EXM42_09415</name>
</gene>
<dbReference type="PANTHER" id="PTHR35793:SF2">
    <property type="entry name" value="INNER MEMBRANE PROTEIN YJIG"/>
    <property type="match status" value="1"/>
</dbReference>
<feature type="transmembrane region" description="Helical" evidence="1">
    <location>
        <begin position="150"/>
        <end position="172"/>
    </location>
</feature>
<keyword evidence="1" id="KW-1133">Transmembrane helix</keyword>
<name>A0A6M0T0W2_CLOBO</name>
<evidence type="ECO:0000259" key="2">
    <source>
        <dbReference type="Pfam" id="PF07670"/>
    </source>
</evidence>
<feature type="transmembrane region" description="Helical" evidence="1">
    <location>
        <begin position="38"/>
        <end position="59"/>
    </location>
</feature>
<organism evidence="3 4">
    <name type="scientific">Clostridium botulinum</name>
    <dbReference type="NCBI Taxonomy" id="1491"/>
    <lineage>
        <taxon>Bacteria</taxon>
        <taxon>Bacillati</taxon>
        <taxon>Bacillota</taxon>
        <taxon>Clostridia</taxon>
        <taxon>Eubacteriales</taxon>
        <taxon>Clostridiaceae</taxon>
        <taxon>Clostridium</taxon>
    </lineage>
</organism>
<proteinExistence type="predicted"/>
<dbReference type="Pfam" id="PF07670">
    <property type="entry name" value="Gate"/>
    <property type="match status" value="1"/>
</dbReference>
<dbReference type="GO" id="GO:0005886">
    <property type="term" value="C:plasma membrane"/>
    <property type="evidence" value="ECO:0007669"/>
    <property type="project" value="TreeGrafter"/>
</dbReference>
<dbReference type="AlphaFoldDB" id="A0A6M0T0W2"/>
<evidence type="ECO:0000313" key="4">
    <source>
        <dbReference type="Proteomes" id="UP000473089"/>
    </source>
</evidence>
<dbReference type="EMBL" id="SGJP01000017">
    <property type="protein sequence ID" value="NFA60600.1"/>
    <property type="molecule type" value="Genomic_DNA"/>
</dbReference>
<dbReference type="Proteomes" id="UP000473089">
    <property type="component" value="Unassembled WGS sequence"/>
</dbReference>
<protein>
    <submittedName>
        <fullName evidence="3">Spore maturation protein</fullName>
    </submittedName>
</protein>
<dbReference type="PANTHER" id="PTHR35793">
    <property type="entry name" value="INNER MEMBRANE PROTEIN YJIG"/>
    <property type="match status" value="1"/>
</dbReference>
<accession>A0A6M0T0W2</accession>
<dbReference type="InterPro" id="IPR011642">
    <property type="entry name" value="Gate_dom"/>
</dbReference>